<gene>
    <name evidence="8" type="ORF">A4R26_24870</name>
</gene>
<evidence type="ECO:0000256" key="2">
    <source>
        <dbReference type="ARBA" id="ARBA00006275"/>
    </source>
</evidence>
<evidence type="ECO:0000256" key="5">
    <source>
        <dbReference type="ARBA" id="ARBA00023237"/>
    </source>
</evidence>
<name>A0A1V9FG69_9BACT</name>
<dbReference type="InterPro" id="IPR033985">
    <property type="entry name" value="SusD-like_N"/>
</dbReference>
<sequence length="605" mass="67595">MKKILIIIVFLGVATGCRKGYFDNIPKDLVSTDVIFKDKTETENWLASVYSYIIDPWSTTTGSARYWANFTEELELNSASLQASGILSPVTTVNIWTSNYQGIRMANIFMANIENSETNLLKEPNGEELIGQYKGEARFLRAYYYWTLMKLYGPVILVGDKVARYDDDFQLPRNSWSECIDYILAELDAAQEMVPDKHLTAGGTEDATQTGRINKLVIDAVKAQVLLFDASPLYNGNPDYADYKNPDGKQLMNTIYDAGKWAKAAAAIKTAIDHAKANGKNIFKQSNADPFVAAFMSYRDLFTTGWSTEGIWTRANTAYSAWENDAAPRAANGNSFNASLVMPQEFVDKFRMINGKAINEAGSNYTETGFTATAKAGYYVAGTSNMYVNREPRFYNIVTFNGATVPFVAKSGQTHVQFWPAGNSGNANGSEPKFPKTGYLVRKHTNPSRNLSNNSGNIVRPAMYIRLGELYLSYAEALNESDPSNPAILEHLNAIRTRGGIPELAGSFTQDEMRKFIQMERCIEMAYEGCRFFDVRRWKIANTPEGRQGGDFTGVNVYAGTGLTDPDFYAKTRTSTRNWDNKYYIFPVPQSELNKNFAMVQAPGY</sequence>
<comment type="caution">
    <text evidence="8">The sequence shown here is derived from an EMBL/GenBank/DDBJ whole genome shotgun (WGS) entry which is preliminary data.</text>
</comment>
<evidence type="ECO:0000313" key="9">
    <source>
        <dbReference type="Proteomes" id="UP000192276"/>
    </source>
</evidence>
<dbReference type="PROSITE" id="PS51257">
    <property type="entry name" value="PROKAR_LIPOPROTEIN"/>
    <property type="match status" value="1"/>
</dbReference>
<organism evidence="8 9">
    <name type="scientific">Niastella populi</name>
    <dbReference type="NCBI Taxonomy" id="550983"/>
    <lineage>
        <taxon>Bacteria</taxon>
        <taxon>Pseudomonadati</taxon>
        <taxon>Bacteroidota</taxon>
        <taxon>Chitinophagia</taxon>
        <taxon>Chitinophagales</taxon>
        <taxon>Chitinophagaceae</taxon>
        <taxon>Niastella</taxon>
    </lineage>
</organism>
<evidence type="ECO:0000313" key="8">
    <source>
        <dbReference type="EMBL" id="OQP57330.1"/>
    </source>
</evidence>
<dbReference type="Pfam" id="PF14322">
    <property type="entry name" value="SusD-like_3"/>
    <property type="match status" value="1"/>
</dbReference>
<keyword evidence="5" id="KW-0998">Cell outer membrane</keyword>
<comment type="subcellular location">
    <subcellularLocation>
        <location evidence="1">Cell outer membrane</location>
    </subcellularLocation>
</comment>
<evidence type="ECO:0000256" key="3">
    <source>
        <dbReference type="ARBA" id="ARBA00022729"/>
    </source>
</evidence>
<evidence type="ECO:0008006" key="10">
    <source>
        <dbReference type="Google" id="ProtNLM"/>
    </source>
</evidence>
<keyword evidence="4" id="KW-0472">Membrane</keyword>
<evidence type="ECO:0000259" key="6">
    <source>
        <dbReference type="Pfam" id="PF07980"/>
    </source>
</evidence>
<dbReference type="SUPFAM" id="SSF48452">
    <property type="entry name" value="TPR-like"/>
    <property type="match status" value="1"/>
</dbReference>
<dbReference type="EMBL" id="LWBP01000195">
    <property type="protein sequence ID" value="OQP57330.1"/>
    <property type="molecule type" value="Genomic_DNA"/>
</dbReference>
<dbReference type="RefSeq" id="WP_165760352.1">
    <property type="nucleotide sequence ID" value="NZ_LWBP01000195.1"/>
</dbReference>
<dbReference type="Gene3D" id="1.25.40.390">
    <property type="match status" value="1"/>
</dbReference>
<evidence type="ECO:0000259" key="7">
    <source>
        <dbReference type="Pfam" id="PF14322"/>
    </source>
</evidence>
<feature type="domain" description="SusD-like N-terminal" evidence="7">
    <location>
        <begin position="44"/>
        <end position="198"/>
    </location>
</feature>
<dbReference type="GO" id="GO:0009279">
    <property type="term" value="C:cell outer membrane"/>
    <property type="evidence" value="ECO:0007669"/>
    <property type="project" value="UniProtKB-SubCell"/>
</dbReference>
<protein>
    <recommendedName>
        <fullName evidence="10">Carbohydrate-binding protein SusD</fullName>
    </recommendedName>
</protein>
<comment type="similarity">
    <text evidence="2">Belongs to the SusD family.</text>
</comment>
<proteinExistence type="inferred from homology"/>
<evidence type="ECO:0000256" key="1">
    <source>
        <dbReference type="ARBA" id="ARBA00004442"/>
    </source>
</evidence>
<dbReference type="Proteomes" id="UP000192276">
    <property type="component" value="Unassembled WGS sequence"/>
</dbReference>
<feature type="domain" description="RagB/SusD" evidence="6">
    <location>
        <begin position="324"/>
        <end position="605"/>
    </location>
</feature>
<keyword evidence="9" id="KW-1185">Reference proteome</keyword>
<dbReference type="InterPro" id="IPR012944">
    <property type="entry name" value="SusD_RagB_dom"/>
</dbReference>
<evidence type="ECO:0000256" key="4">
    <source>
        <dbReference type="ARBA" id="ARBA00023136"/>
    </source>
</evidence>
<dbReference type="InterPro" id="IPR011990">
    <property type="entry name" value="TPR-like_helical_dom_sf"/>
</dbReference>
<dbReference type="Pfam" id="PF07980">
    <property type="entry name" value="SusD_RagB"/>
    <property type="match status" value="1"/>
</dbReference>
<dbReference type="AlphaFoldDB" id="A0A1V9FG69"/>
<dbReference type="STRING" id="550983.A4R26_24870"/>
<accession>A0A1V9FG69</accession>
<reference evidence="9" key="1">
    <citation type="submission" date="2016-04" db="EMBL/GenBank/DDBJ databases">
        <authorList>
            <person name="Chen L."/>
            <person name="Zhuang W."/>
            <person name="Wang G."/>
        </authorList>
    </citation>
    <scope>NUCLEOTIDE SEQUENCE [LARGE SCALE GENOMIC DNA]</scope>
    <source>
        <strain evidence="9">208</strain>
    </source>
</reference>
<keyword evidence="3" id="KW-0732">Signal</keyword>